<comment type="similarity">
    <text evidence="1">Belongs to the metallo-beta-lactamase superfamily. Class-B beta-lactamase family.</text>
</comment>
<organism evidence="3 4">
    <name type="scientific">Rubellimicrobium mesophilum DSM 19309</name>
    <dbReference type="NCBI Taxonomy" id="442562"/>
    <lineage>
        <taxon>Bacteria</taxon>
        <taxon>Pseudomonadati</taxon>
        <taxon>Pseudomonadota</taxon>
        <taxon>Alphaproteobacteria</taxon>
        <taxon>Rhodobacterales</taxon>
        <taxon>Roseobacteraceae</taxon>
        <taxon>Rubellimicrobium</taxon>
    </lineage>
</organism>
<evidence type="ECO:0000259" key="2">
    <source>
        <dbReference type="SMART" id="SM00849"/>
    </source>
</evidence>
<comment type="caution">
    <text evidence="3">The sequence shown here is derived from an EMBL/GenBank/DDBJ whole genome shotgun (WGS) entry which is preliminary data.</text>
</comment>
<dbReference type="SMART" id="SM00849">
    <property type="entry name" value="Lactamase_B"/>
    <property type="match status" value="1"/>
</dbReference>
<dbReference type="AlphaFoldDB" id="A0A017HTV5"/>
<dbReference type="InterPro" id="IPR050855">
    <property type="entry name" value="NDM-1-like"/>
</dbReference>
<protein>
    <submittedName>
        <fullName evidence="3">Beta-lactamase-like protein</fullName>
    </submittedName>
</protein>
<reference evidence="3 4" key="1">
    <citation type="submission" date="2013-02" db="EMBL/GenBank/DDBJ databases">
        <authorList>
            <person name="Fiebig A."/>
            <person name="Goeker M."/>
            <person name="Klenk H.-P.P."/>
        </authorList>
    </citation>
    <scope>NUCLEOTIDE SEQUENCE [LARGE SCALE GENOMIC DNA]</scope>
    <source>
        <strain evidence="3 4">DSM 19309</strain>
    </source>
</reference>
<dbReference type="STRING" id="442562.Rumeso_01231"/>
<dbReference type="InterPro" id="IPR036866">
    <property type="entry name" value="RibonucZ/Hydroxyglut_hydro"/>
</dbReference>
<dbReference type="Gene3D" id="3.60.15.10">
    <property type="entry name" value="Ribonuclease Z/Hydroxyacylglutathione hydrolase-like"/>
    <property type="match status" value="1"/>
</dbReference>
<name>A0A017HTV5_9RHOB</name>
<keyword evidence="4" id="KW-1185">Reference proteome</keyword>
<evidence type="ECO:0000313" key="4">
    <source>
        <dbReference type="Proteomes" id="UP000019666"/>
    </source>
</evidence>
<evidence type="ECO:0000256" key="1">
    <source>
        <dbReference type="ARBA" id="ARBA00005250"/>
    </source>
</evidence>
<dbReference type="HOGENOM" id="CLU_064918_0_0_5"/>
<dbReference type="Proteomes" id="UP000019666">
    <property type="component" value="Unassembled WGS sequence"/>
</dbReference>
<accession>A0A017HTV5</accession>
<proteinExistence type="inferred from homology"/>
<dbReference type="OrthoDB" id="7253658at2"/>
<dbReference type="Pfam" id="PF00753">
    <property type="entry name" value="Lactamase_B"/>
    <property type="match status" value="1"/>
</dbReference>
<feature type="domain" description="Metallo-beta-lactamase" evidence="2">
    <location>
        <begin position="47"/>
        <end position="218"/>
    </location>
</feature>
<dbReference type="GO" id="GO:0017001">
    <property type="term" value="P:antibiotic catabolic process"/>
    <property type="evidence" value="ECO:0007669"/>
    <property type="project" value="UniProtKB-ARBA"/>
</dbReference>
<dbReference type="InterPro" id="IPR001279">
    <property type="entry name" value="Metallo-B-lactamas"/>
</dbReference>
<gene>
    <name evidence="3" type="ORF">Rumeso_01231</name>
</gene>
<dbReference type="PANTHER" id="PTHR42951">
    <property type="entry name" value="METALLO-BETA-LACTAMASE DOMAIN-CONTAINING"/>
    <property type="match status" value="1"/>
</dbReference>
<sequence length="288" mass="31963">MIADLASVRWIHGAPDCAQSDDPLIQVIEADPDTYVLRISKCFSFEANFIYFLLGAERAILFDTGGPADSGNRALPLRDTVDAVLNAHPRGDSLELIVAHTHGHRDHIHWDFQFRDRPDTSLVGLTLEDVKAFWRLPDWPEGVATLDLLGGRPLTVFPIPGHEPTHIAVFDPRTGILLTGDVLYPGLLTVRDWPAFRASARRLSRFAATHPVHMALGHHIEMSRTPGRLYPLGATWQPDEHPLPLEPSVIDHLHRACEAMADAPHSATFDTFAIEIMPEAEASLRGAW</sequence>
<evidence type="ECO:0000313" key="3">
    <source>
        <dbReference type="EMBL" id="EYD77179.1"/>
    </source>
</evidence>
<dbReference type="RefSeq" id="WP_051520954.1">
    <property type="nucleotide sequence ID" value="NZ_KK088545.1"/>
</dbReference>
<dbReference type="SUPFAM" id="SSF56281">
    <property type="entry name" value="Metallo-hydrolase/oxidoreductase"/>
    <property type="match status" value="1"/>
</dbReference>
<dbReference type="PANTHER" id="PTHR42951:SF4">
    <property type="entry name" value="ACYL-COENZYME A THIOESTERASE MBLAC2"/>
    <property type="match status" value="1"/>
</dbReference>
<dbReference type="EMBL" id="AOSK01000034">
    <property type="protein sequence ID" value="EYD77179.1"/>
    <property type="molecule type" value="Genomic_DNA"/>
</dbReference>